<keyword evidence="1" id="KW-0732">Signal</keyword>
<keyword evidence="5" id="KW-1185">Reference proteome</keyword>
<dbReference type="CDD" id="cd14667">
    <property type="entry name" value="3D_containing_proteins"/>
    <property type="match status" value="1"/>
</dbReference>
<name>A0A163GSD5_9BACL</name>
<gene>
    <name evidence="4" type="ORF">AWU65_03850</name>
</gene>
<dbReference type="SUPFAM" id="SSF50685">
    <property type="entry name" value="Barwin-like endoglucanases"/>
    <property type="match status" value="1"/>
</dbReference>
<sequence>MENRQIHSKGYLVSSLLNKTWIRVAAFTFFLITIATILFFVFIFRSDYTSIKLQVDGKVLDIRTESKSVEEMLQEELIPLSKNDFISVPLQSELQNDMTIQIRYAKPFTVTYKGANYSFSSTGQTVEAALQDVGIILEPSDKTSPIRTATLMKDDDIHIIKINQNIGSSTETLPIETITVYDETLPVGEQRIAQEGVPQQIHKMTNQTYQNGVLVNEQDAGKVEVKGVPQIVVIGTQKPKPVQQPIDKPVSQTVKEMASSSSLSSPYNGPYEKILHNVELSAYSAHLKSTGKTEDHPQYGITYSGARVVEGRTIAVDPEVIPIGWWVYIEGLGYRRAEDTGGAIKGNKIDIYFESEEYCMQFGRKYGFTVTVIGPNKPTDS</sequence>
<dbReference type="InterPro" id="IPR011098">
    <property type="entry name" value="G5_dom"/>
</dbReference>
<proteinExistence type="predicted"/>
<feature type="domain" description="G5" evidence="3">
    <location>
        <begin position="159"/>
        <end position="238"/>
    </location>
</feature>
<evidence type="ECO:0000256" key="2">
    <source>
        <dbReference type="SAM" id="Phobius"/>
    </source>
</evidence>
<dbReference type="InterPro" id="IPR051933">
    <property type="entry name" value="Resuscitation_pf_RpfB"/>
</dbReference>
<dbReference type="GO" id="GO:0009254">
    <property type="term" value="P:peptidoglycan turnover"/>
    <property type="evidence" value="ECO:0007669"/>
    <property type="project" value="InterPro"/>
</dbReference>
<dbReference type="RefSeq" id="WP_063477629.1">
    <property type="nucleotide sequence ID" value="NZ_JBCMWP010000019.1"/>
</dbReference>
<keyword evidence="2" id="KW-0472">Membrane</keyword>
<accession>A0A163GSD5</accession>
<reference evidence="4" key="1">
    <citation type="journal article" date="2016" name="Genome Announc.">
        <title>Draft genomes of two strains of Paenibacillus glucanolyticus with capability to degrade lignocellulose.</title>
        <authorList>
            <person name="Mathews S.L."/>
            <person name="Pawlak J."/>
            <person name="Grunden A.M."/>
        </authorList>
    </citation>
    <scope>NUCLEOTIDE SEQUENCE [LARGE SCALE GENOMIC DNA]</scope>
    <source>
        <strain evidence="4">SLM1</strain>
    </source>
</reference>
<dbReference type="InterPro" id="IPR007137">
    <property type="entry name" value="DUF348"/>
</dbReference>
<dbReference type="PROSITE" id="PS51109">
    <property type="entry name" value="G5"/>
    <property type="match status" value="1"/>
</dbReference>
<dbReference type="InterPro" id="IPR059180">
    <property type="entry name" value="3D_YorM"/>
</dbReference>
<keyword evidence="2" id="KW-1133">Transmembrane helix</keyword>
<evidence type="ECO:0000313" key="4">
    <source>
        <dbReference type="EMBL" id="KZS45125.1"/>
    </source>
</evidence>
<evidence type="ECO:0000313" key="5">
    <source>
        <dbReference type="Proteomes" id="UP000076796"/>
    </source>
</evidence>
<dbReference type="GO" id="GO:0004553">
    <property type="term" value="F:hydrolase activity, hydrolyzing O-glycosyl compounds"/>
    <property type="evidence" value="ECO:0007669"/>
    <property type="project" value="InterPro"/>
</dbReference>
<dbReference type="GO" id="GO:0019867">
    <property type="term" value="C:outer membrane"/>
    <property type="evidence" value="ECO:0007669"/>
    <property type="project" value="InterPro"/>
</dbReference>
<dbReference type="OrthoDB" id="9798935at2"/>
<feature type="transmembrane region" description="Helical" evidence="2">
    <location>
        <begin position="21"/>
        <end position="44"/>
    </location>
</feature>
<dbReference type="Pfam" id="PF03990">
    <property type="entry name" value="DUF348"/>
    <property type="match status" value="2"/>
</dbReference>
<evidence type="ECO:0000256" key="1">
    <source>
        <dbReference type="ARBA" id="ARBA00022729"/>
    </source>
</evidence>
<protein>
    <recommendedName>
        <fullName evidence="3">G5 domain-containing protein</fullName>
    </recommendedName>
</protein>
<organism evidence="4 5">
    <name type="scientific">Paenibacillus glucanolyticus</name>
    <dbReference type="NCBI Taxonomy" id="59843"/>
    <lineage>
        <taxon>Bacteria</taxon>
        <taxon>Bacillati</taxon>
        <taxon>Bacillota</taxon>
        <taxon>Bacilli</taxon>
        <taxon>Bacillales</taxon>
        <taxon>Paenibacillaceae</taxon>
        <taxon>Paenibacillus</taxon>
    </lineage>
</organism>
<dbReference type="SMART" id="SM01208">
    <property type="entry name" value="G5"/>
    <property type="match status" value="1"/>
</dbReference>
<comment type="caution">
    <text evidence="4">The sequence shown here is derived from an EMBL/GenBank/DDBJ whole genome shotgun (WGS) entry which is preliminary data.</text>
</comment>
<dbReference type="EMBL" id="LWMH01000001">
    <property type="protein sequence ID" value="KZS45125.1"/>
    <property type="molecule type" value="Genomic_DNA"/>
</dbReference>
<dbReference type="Pfam" id="PF06725">
    <property type="entry name" value="3D"/>
    <property type="match status" value="1"/>
</dbReference>
<dbReference type="Proteomes" id="UP000076796">
    <property type="component" value="Unassembled WGS sequence"/>
</dbReference>
<dbReference type="InterPro" id="IPR036908">
    <property type="entry name" value="RlpA-like_sf"/>
</dbReference>
<dbReference type="Gene3D" id="2.40.40.10">
    <property type="entry name" value="RlpA-like domain"/>
    <property type="match status" value="1"/>
</dbReference>
<evidence type="ECO:0000259" key="3">
    <source>
        <dbReference type="PROSITE" id="PS51109"/>
    </source>
</evidence>
<keyword evidence="2" id="KW-0812">Transmembrane</keyword>
<dbReference type="Pfam" id="PF07501">
    <property type="entry name" value="G5"/>
    <property type="match status" value="1"/>
</dbReference>
<dbReference type="InterPro" id="IPR010611">
    <property type="entry name" value="3D_dom"/>
</dbReference>
<dbReference type="Gene3D" id="2.20.230.10">
    <property type="entry name" value="Resuscitation-promoting factor rpfb"/>
    <property type="match status" value="1"/>
</dbReference>
<dbReference type="PANTHER" id="PTHR39160:SF4">
    <property type="entry name" value="RESUSCITATION-PROMOTING FACTOR RPFB"/>
    <property type="match status" value="1"/>
</dbReference>
<dbReference type="AlphaFoldDB" id="A0A163GSD5"/>
<dbReference type="PANTHER" id="PTHR39160">
    <property type="entry name" value="CELL WALL-BINDING PROTEIN YOCH"/>
    <property type="match status" value="1"/>
</dbReference>